<protein>
    <submittedName>
        <fullName evidence="2">Uncharacterized protein</fullName>
    </submittedName>
</protein>
<reference evidence="2" key="1">
    <citation type="submission" date="2016-10" db="EMBL/GenBank/DDBJ databases">
        <authorList>
            <person name="Varghese N."/>
            <person name="Submissions S."/>
        </authorList>
    </citation>
    <scope>NUCLEOTIDE SEQUENCE [LARGE SCALE GENOMIC DNA]</scope>
    <source>
        <strain evidence="2">YR281</strain>
    </source>
</reference>
<organism evidence="2 3">
    <name type="scientific">Paraburkholderia steynii</name>
    <dbReference type="NCBI Taxonomy" id="1245441"/>
    <lineage>
        <taxon>Bacteria</taxon>
        <taxon>Pseudomonadati</taxon>
        <taxon>Pseudomonadota</taxon>
        <taxon>Betaproteobacteria</taxon>
        <taxon>Burkholderiales</taxon>
        <taxon>Burkholderiaceae</taxon>
        <taxon>Paraburkholderia</taxon>
    </lineage>
</organism>
<keyword evidence="1" id="KW-0812">Transmembrane</keyword>
<evidence type="ECO:0000313" key="2">
    <source>
        <dbReference type="EMBL" id="SDJ49145.1"/>
    </source>
</evidence>
<proteinExistence type="predicted"/>
<sequence length="108" mass="11935">MFVLLANGVRQRIPLLRLQLVFSNGVRLYASNDSLFGTLSRLLGLMFVGVVAVPGAVSYISFSKTSGTSSFRTIGRQQRDGQRRACGVCLLYRINLPRTPDGSFRLHT</sequence>
<name>A0A7Z7FR37_9BURK</name>
<comment type="caution">
    <text evidence="2">The sequence shown here is derived from an EMBL/GenBank/DDBJ whole genome shotgun (WGS) entry which is preliminary data.</text>
</comment>
<dbReference type="EMBL" id="FNDI01000055">
    <property type="protein sequence ID" value="SDJ49145.1"/>
    <property type="molecule type" value="Genomic_DNA"/>
</dbReference>
<keyword evidence="3" id="KW-1185">Reference proteome</keyword>
<evidence type="ECO:0000256" key="1">
    <source>
        <dbReference type="SAM" id="Phobius"/>
    </source>
</evidence>
<keyword evidence="1" id="KW-0472">Membrane</keyword>
<dbReference type="RefSeq" id="WP_143036704.1">
    <property type="nucleotide sequence ID" value="NZ_FNDI01000055.1"/>
</dbReference>
<keyword evidence="1" id="KW-1133">Transmembrane helix</keyword>
<feature type="transmembrane region" description="Helical" evidence="1">
    <location>
        <begin position="42"/>
        <end position="62"/>
    </location>
</feature>
<gene>
    <name evidence="2" type="ORF">SAMN04487926_15515</name>
</gene>
<dbReference type="Proteomes" id="UP000198900">
    <property type="component" value="Unassembled WGS sequence"/>
</dbReference>
<evidence type="ECO:0000313" key="3">
    <source>
        <dbReference type="Proteomes" id="UP000198900"/>
    </source>
</evidence>
<accession>A0A7Z7FR37</accession>
<dbReference type="AlphaFoldDB" id="A0A7Z7FR37"/>